<dbReference type="InterPro" id="IPR036389">
    <property type="entry name" value="RNase_III_sf"/>
</dbReference>
<dbReference type="GO" id="GO:0003723">
    <property type="term" value="F:RNA binding"/>
    <property type="evidence" value="ECO:0007669"/>
    <property type="project" value="TreeGrafter"/>
</dbReference>
<dbReference type="Proteomes" id="UP001154282">
    <property type="component" value="Unassembled WGS sequence"/>
</dbReference>
<dbReference type="AlphaFoldDB" id="A0AAV0PA59"/>
<protein>
    <recommendedName>
        <fullName evidence="2">RNase III domain-containing protein</fullName>
    </recommendedName>
</protein>
<evidence type="ECO:0000313" key="4">
    <source>
        <dbReference type="Proteomes" id="UP001154282"/>
    </source>
</evidence>
<dbReference type="PANTHER" id="PTHR14950:SF49">
    <property type="entry name" value="RIBONUCLEASE 3-LIKE PROTEIN 2-RELATED"/>
    <property type="match status" value="1"/>
</dbReference>
<keyword evidence="4" id="KW-1185">Reference proteome</keyword>
<dbReference type="EMBL" id="CAMGYJ010000008">
    <property type="protein sequence ID" value="CAI0467211.1"/>
    <property type="molecule type" value="Genomic_DNA"/>
</dbReference>
<organism evidence="3 4">
    <name type="scientific">Linum tenue</name>
    <dbReference type="NCBI Taxonomy" id="586396"/>
    <lineage>
        <taxon>Eukaryota</taxon>
        <taxon>Viridiplantae</taxon>
        <taxon>Streptophyta</taxon>
        <taxon>Embryophyta</taxon>
        <taxon>Tracheophyta</taxon>
        <taxon>Spermatophyta</taxon>
        <taxon>Magnoliopsida</taxon>
        <taxon>eudicotyledons</taxon>
        <taxon>Gunneridae</taxon>
        <taxon>Pentapetalae</taxon>
        <taxon>rosids</taxon>
        <taxon>fabids</taxon>
        <taxon>Malpighiales</taxon>
        <taxon>Linaceae</taxon>
        <taxon>Linum</taxon>
    </lineage>
</organism>
<dbReference type="SUPFAM" id="SSF69065">
    <property type="entry name" value="RNase III domain-like"/>
    <property type="match status" value="1"/>
</dbReference>
<dbReference type="GO" id="GO:0005634">
    <property type="term" value="C:nucleus"/>
    <property type="evidence" value="ECO:0007669"/>
    <property type="project" value="TreeGrafter"/>
</dbReference>
<dbReference type="PROSITE" id="PS00517">
    <property type="entry name" value="RNASE_3_1"/>
    <property type="match status" value="1"/>
</dbReference>
<dbReference type="GO" id="GO:0030422">
    <property type="term" value="P:siRNA processing"/>
    <property type="evidence" value="ECO:0007669"/>
    <property type="project" value="TreeGrafter"/>
</dbReference>
<evidence type="ECO:0000259" key="2">
    <source>
        <dbReference type="PROSITE" id="PS50142"/>
    </source>
</evidence>
<evidence type="ECO:0000256" key="1">
    <source>
        <dbReference type="ARBA" id="ARBA00022801"/>
    </source>
</evidence>
<evidence type="ECO:0000313" key="3">
    <source>
        <dbReference type="EMBL" id="CAI0467211.1"/>
    </source>
</evidence>
<dbReference type="PANTHER" id="PTHR14950">
    <property type="entry name" value="DICER-RELATED"/>
    <property type="match status" value="1"/>
</dbReference>
<feature type="domain" description="RNase III" evidence="2">
    <location>
        <begin position="15"/>
        <end position="131"/>
    </location>
</feature>
<dbReference type="InterPro" id="IPR000999">
    <property type="entry name" value="RNase_III_dom"/>
</dbReference>
<dbReference type="CDD" id="cd00593">
    <property type="entry name" value="RIBOc"/>
    <property type="match status" value="1"/>
</dbReference>
<dbReference type="SMART" id="SM00535">
    <property type="entry name" value="RIBOc"/>
    <property type="match status" value="1"/>
</dbReference>
<accession>A0AAV0PA59</accession>
<dbReference type="PROSITE" id="PS50142">
    <property type="entry name" value="RNASE_3_2"/>
    <property type="match status" value="1"/>
</dbReference>
<dbReference type="GO" id="GO:0004525">
    <property type="term" value="F:ribonuclease III activity"/>
    <property type="evidence" value="ECO:0007669"/>
    <property type="project" value="InterPro"/>
</dbReference>
<proteinExistence type="predicted"/>
<dbReference type="Pfam" id="PF00636">
    <property type="entry name" value="Ribonuclease_3"/>
    <property type="match status" value="1"/>
</dbReference>
<gene>
    <name evidence="3" type="ORF">LITE_LOCUS37349</name>
</gene>
<sequence length="152" mass="16975">MDQILFNQYGAAGTVSEVEKILGCVFNNKELLVDALTHSSSIPSQRNYQRLEFVGDAVIQLPVSNYLFLQSPPLDPRNLSLLRAANVSTEKLARVAVRRGFYKFVRRNSAALDDRVSRQLTPQVIDSVSTLCFFKIDFFHLAASEYVSCAGV</sequence>
<name>A0AAV0PA59_9ROSI</name>
<dbReference type="GO" id="GO:0005737">
    <property type="term" value="C:cytoplasm"/>
    <property type="evidence" value="ECO:0007669"/>
    <property type="project" value="TreeGrafter"/>
</dbReference>
<comment type="caution">
    <text evidence="3">The sequence shown here is derived from an EMBL/GenBank/DDBJ whole genome shotgun (WGS) entry which is preliminary data.</text>
</comment>
<keyword evidence="1" id="KW-0378">Hydrolase</keyword>
<dbReference type="Gene3D" id="1.10.1520.10">
    <property type="entry name" value="Ribonuclease III domain"/>
    <property type="match status" value="1"/>
</dbReference>
<reference evidence="3" key="1">
    <citation type="submission" date="2022-08" db="EMBL/GenBank/DDBJ databases">
        <authorList>
            <person name="Gutierrez-Valencia J."/>
        </authorList>
    </citation>
    <scope>NUCLEOTIDE SEQUENCE</scope>
</reference>